<evidence type="ECO:0000313" key="2">
    <source>
        <dbReference type="Proteomes" id="UP000221165"/>
    </source>
</evidence>
<protein>
    <submittedName>
        <fullName evidence="1">Uncharacterized protein</fullName>
    </submittedName>
</protein>
<sequence>MQAMCLSSTLFSGRLKWLSVASISSTLPRCRIFRRAAQAIGLCASVGDSSLAGLRHVATVRGRQSFCHLACGDHTGVVPE</sequence>
<accession>A0A2C6KWR4</accession>
<reference evidence="1 2" key="1">
    <citation type="journal article" date="2017" name="Int. J. Parasitol.">
        <title>The genome of the protozoan parasite Cystoisospora suis and a reverse vaccinology approach to identify vaccine candidates.</title>
        <authorList>
            <person name="Palmieri N."/>
            <person name="Shrestha A."/>
            <person name="Ruttkowski B."/>
            <person name="Beck T."/>
            <person name="Vogl C."/>
            <person name="Tomley F."/>
            <person name="Blake D.P."/>
            <person name="Joachim A."/>
        </authorList>
    </citation>
    <scope>NUCLEOTIDE SEQUENCE [LARGE SCALE GENOMIC DNA]</scope>
    <source>
        <strain evidence="1 2">Wien I</strain>
    </source>
</reference>
<comment type="caution">
    <text evidence="1">The sequence shown here is derived from an EMBL/GenBank/DDBJ whole genome shotgun (WGS) entry which is preliminary data.</text>
</comment>
<keyword evidence="2" id="KW-1185">Reference proteome</keyword>
<dbReference type="Proteomes" id="UP000221165">
    <property type="component" value="Unassembled WGS sequence"/>
</dbReference>
<dbReference type="AlphaFoldDB" id="A0A2C6KWR4"/>
<dbReference type="VEuPathDB" id="ToxoDB:CSUI_005533"/>
<name>A0A2C6KWR4_9APIC</name>
<evidence type="ECO:0000313" key="1">
    <source>
        <dbReference type="EMBL" id="PHJ20628.1"/>
    </source>
</evidence>
<organism evidence="1 2">
    <name type="scientific">Cystoisospora suis</name>
    <dbReference type="NCBI Taxonomy" id="483139"/>
    <lineage>
        <taxon>Eukaryota</taxon>
        <taxon>Sar</taxon>
        <taxon>Alveolata</taxon>
        <taxon>Apicomplexa</taxon>
        <taxon>Conoidasida</taxon>
        <taxon>Coccidia</taxon>
        <taxon>Eucoccidiorida</taxon>
        <taxon>Eimeriorina</taxon>
        <taxon>Sarcocystidae</taxon>
        <taxon>Cystoisospora</taxon>
    </lineage>
</organism>
<dbReference type="EMBL" id="MIGC01002671">
    <property type="protein sequence ID" value="PHJ20628.1"/>
    <property type="molecule type" value="Genomic_DNA"/>
</dbReference>
<dbReference type="GeneID" id="94428919"/>
<proteinExistence type="predicted"/>
<gene>
    <name evidence="1" type="ORF">CSUI_005533</name>
</gene>
<dbReference type="RefSeq" id="XP_067922315.1">
    <property type="nucleotide sequence ID" value="XM_068065708.1"/>
</dbReference>